<feature type="compositionally biased region" description="Basic and acidic residues" evidence="1">
    <location>
        <begin position="390"/>
        <end position="422"/>
    </location>
</feature>
<dbReference type="STRING" id="363999.A0A439CZU9"/>
<feature type="compositionally biased region" description="Basic and acidic residues" evidence="1">
    <location>
        <begin position="363"/>
        <end position="376"/>
    </location>
</feature>
<proteinExistence type="predicted"/>
<name>A0A439CZU9_9PEZI</name>
<keyword evidence="3" id="KW-1185">Reference proteome</keyword>
<evidence type="ECO:0000313" key="2">
    <source>
        <dbReference type="EMBL" id="RWA07723.1"/>
    </source>
</evidence>
<feature type="region of interest" description="Disordered" evidence="1">
    <location>
        <begin position="216"/>
        <end position="422"/>
    </location>
</feature>
<dbReference type="AlphaFoldDB" id="A0A439CZU9"/>
<organism evidence="2 3">
    <name type="scientific">Xylaria grammica</name>
    <dbReference type="NCBI Taxonomy" id="363999"/>
    <lineage>
        <taxon>Eukaryota</taxon>
        <taxon>Fungi</taxon>
        <taxon>Dikarya</taxon>
        <taxon>Ascomycota</taxon>
        <taxon>Pezizomycotina</taxon>
        <taxon>Sordariomycetes</taxon>
        <taxon>Xylariomycetidae</taxon>
        <taxon>Xylariales</taxon>
        <taxon>Xylariaceae</taxon>
        <taxon>Xylaria</taxon>
    </lineage>
</organism>
<accession>A0A439CZU9</accession>
<gene>
    <name evidence="2" type="ORF">EKO27_g7387</name>
</gene>
<feature type="compositionally biased region" description="Acidic residues" evidence="1">
    <location>
        <begin position="300"/>
        <end position="313"/>
    </location>
</feature>
<dbReference type="Proteomes" id="UP000286045">
    <property type="component" value="Unassembled WGS sequence"/>
</dbReference>
<comment type="caution">
    <text evidence="2">The sequence shown here is derived from an EMBL/GenBank/DDBJ whole genome shotgun (WGS) entry which is preliminary data.</text>
</comment>
<evidence type="ECO:0000256" key="1">
    <source>
        <dbReference type="SAM" id="MobiDB-lite"/>
    </source>
</evidence>
<reference evidence="2 3" key="1">
    <citation type="submission" date="2018-12" db="EMBL/GenBank/DDBJ databases">
        <title>Draft genome sequence of Xylaria grammica IHI A82.</title>
        <authorList>
            <person name="Buettner E."/>
            <person name="Kellner H."/>
        </authorList>
    </citation>
    <scope>NUCLEOTIDE SEQUENCE [LARGE SCALE GENOMIC DNA]</scope>
    <source>
        <strain evidence="2 3">IHI A82</strain>
    </source>
</reference>
<sequence>MSSIGDSHGSFSDAGNDDGPTHNPPWPYVNPFLQGRFERKYIADGGTVDFGNLPKQQFWASWFGLSDVAHVLQVLKKIEAHSLGVHRQVTGTEANAIAEHASNSLQYLNWVKPISCAISLALTVSRRHTFSFPFYKPKMIKFDPFSFPTKKLRLLKGFPASVMWHTVRFGAYLPFAFFPTVIIYNSMSEQSYIAHTKRDPRLSALIQESIEKYEEHLRRQGRIPNRPGIPAPQNPQRTGDEAYGGDQRPQEYGSASYATQSSDAFERSGAATEASRTTRPLPRRVQENAPRDFGSRHLEDDSDLFDDDDDDDASPVARSARGQDVRRGQSGSSWDRIRQQAKSDNPDWKTGDSSGQEQGWGKLRQDKAPNSRDSTPKTDSYSYSADDEERERRNYEKEQAQKEFDNLLEAERRGDNNRGWRR</sequence>
<evidence type="ECO:0000313" key="3">
    <source>
        <dbReference type="Proteomes" id="UP000286045"/>
    </source>
</evidence>
<protein>
    <submittedName>
        <fullName evidence="2">Uncharacterized protein</fullName>
    </submittedName>
</protein>
<feature type="compositionally biased region" description="Basic and acidic residues" evidence="1">
    <location>
        <begin position="284"/>
        <end position="299"/>
    </location>
</feature>
<dbReference type="EMBL" id="RYZI01000241">
    <property type="protein sequence ID" value="RWA07723.1"/>
    <property type="molecule type" value="Genomic_DNA"/>
</dbReference>
<feature type="region of interest" description="Disordered" evidence="1">
    <location>
        <begin position="1"/>
        <end position="25"/>
    </location>
</feature>